<evidence type="ECO:0000256" key="5">
    <source>
        <dbReference type="ARBA" id="ARBA00023136"/>
    </source>
</evidence>
<protein>
    <recommendedName>
        <fullName evidence="9">Polysaccharide biosynthesis protein C-terminal domain-containing protein</fullName>
    </recommendedName>
</protein>
<dbReference type="STRING" id="1798409.A3I24_02905"/>
<evidence type="ECO:0000256" key="4">
    <source>
        <dbReference type="ARBA" id="ARBA00022989"/>
    </source>
</evidence>
<organism evidence="7 8">
    <name type="scientific">Candidatus Harrisonbacteria bacterium RIFCSPLOWO2_02_FULL_41_13b</name>
    <dbReference type="NCBI Taxonomy" id="1798409"/>
    <lineage>
        <taxon>Bacteria</taxon>
        <taxon>Candidatus Harrisoniibacteriota</taxon>
    </lineage>
</organism>
<feature type="transmembrane region" description="Helical" evidence="6">
    <location>
        <begin position="259"/>
        <end position="286"/>
    </location>
</feature>
<dbReference type="Proteomes" id="UP000177690">
    <property type="component" value="Unassembled WGS sequence"/>
</dbReference>
<dbReference type="PANTHER" id="PTHR30250">
    <property type="entry name" value="PST FAMILY PREDICTED COLANIC ACID TRANSPORTER"/>
    <property type="match status" value="1"/>
</dbReference>
<keyword evidence="2" id="KW-1003">Cell membrane</keyword>
<feature type="transmembrane region" description="Helical" evidence="6">
    <location>
        <begin position="336"/>
        <end position="353"/>
    </location>
</feature>
<dbReference type="Pfam" id="PF13440">
    <property type="entry name" value="Polysacc_synt_3"/>
    <property type="match status" value="1"/>
</dbReference>
<dbReference type="InterPro" id="IPR050833">
    <property type="entry name" value="Poly_Biosynth_Transport"/>
</dbReference>
<evidence type="ECO:0000256" key="3">
    <source>
        <dbReference type="ARBA" id="ARBA00022692"/>
    </source>
</evidence>
<accession>A0A1G1ZR45</accession>
<sequence length="458" mass="52425">MENNYSFSKKFVEGEAVSNFWNLAYYGITSLNSFVIIYFLSVYEFGFYQLILSVVAIAESLTAGLMDDLVFTDLSRYLGEKKHSFAKKLLKEYAIIKIGLAIILTVVLFGGASLISDYYSQDVVSFLKIVSFVLVFRVALSTMNTFFRSNIYFSAAAAPFVGEAFKFAAIFVLLFSVGLSITSILIAYVIGHFSAFVFSASHFLKIYRRTLVGVIAVKEPLMKALFKVHGFWIVARYVLSRVANNIRPWIINFLIGTEAVGLFSFARSIVAIIMRLMPLGTFGTLLPRELGDERRLNYLFNRMMKYSLWLGLIVALVSFIVIPLAIQLVFPKYAPAIPLFLIMIGVIFLYSIYKICRITLVIFKEQKALFFRSFDNSITAPLMLFILLPIFGIVGAALEWLITYAITTMLFYYFLIKNHPYLRLEWKSFFTVDKQDRALSVRVYRLIKDFLKTKLRRL</sequence>
<evidence type="ECO:0000313" key="8">
    <source>
        <dbReference type="Proteomes" id="UP000177690"/>
    </source>
</evidence>
<name>A0A1G1ZR45_9BACT</name>
<gene>
    <name evidence="7" type="ORF">A3I24_02905</name>
</gene>
<evidence type="ECO:0000256" key="1">
    <source>
        <dbReference type="ARBA" id="ARBA00004651"/>
    </source>
</evidence>
<evidence type="ECO:0008006" key="9">
    <source>
        <dbReference type="Google" id="ProtNLM"/>
    </source>
</evidence>
<feature type="transmembrane region" description="Helical" evidence="6">
    <location>
        <begin position="123"/>
        <end position="140"/>
    </location>
</feature>
<evidence type="ECO:0000256" key="2">
    <source>
        <dbReference type="ARBA" id="ARBA00022475"/>
    </source>
</evidence>
<feature type="transmembrane region" description="Helical" evidence="6">
    <location>
        <begin position="20"/>
        <end position="41"/>
    </location>
</feature>
<feature type="transmembrane region" description="Helical" evidence="6">
    <location>
        <begin position="374"/>
        <end position="394"/>
    </location>
</feature>
<dbReference type="EMBL" id="MHJL01000030">
    <property type="protein sequence ID" value="OGY67104.1"/>
    <property type="molecule type" value="Genomic_DNA"/>
</dbReference>
<dbReference type="GO" id="GO:0005886">
    <property type="term" value="C:plasma membrane"/>
    <property type="evidence" value="ECO:0007669"/>
    <property type="project" value="UniProtKB-SubCell"/>
</dbReference>
<reference evidence="7 8" key="1">
    <citation type="journal article" date="2016" name="Nat. Commun.">
        <title>Thousands of microbial genomes shed light on interconnected biogeochemical processes in an aquifer system.</title>
        <authorList>
            <person name="Anantharaman K."/>
            <person name="Brown C.T."/>
            <person name="Hug L.A."/>
            <person name="Sharon I."/>
            <person name="Castelle C.J."/>
            <person name="Probst A.J."/>
            <person name="Thomas B.C."/>
            <person name="Singh A."/>
            <person name="Wilkins M.J."/>
            <person name="Karaoz U."/>
            <person name="Brodie E.L."/>
            <person name="Williams K.H."/>
            <person name="Hubbard S.S."/>
            <person name="Banfield J.F."/>
        </authorList>
    </citation>
    <scope>NUCLEOTIDE SEQUENCE [LARGE SCALE GENOMIC DNA]</scope>
</reference>
<keyword evidence="4 6" id="KW-1133">Transmembrane helix</keyword>
<comment type="caution">
    <text evidence="7">The sequence shown here is derived from an EMBL/GenBank/DDBJ whole genome shotgun (WGS) entry which is preliminary data.</text>
</comment>
<evidence type="ECO:0000313" key="7">
    <source>
        <dbReference type="EMBL" id="OGY67104.1"/>
    </source>
</evidence>
<dbReference type="AlphaFoldDB" id="A0A1G1ZR45"/>
<comment type="subcellular location">
    <subcellularLocation>
        <location evidence="1">Cell membrane</location>
        <topology evidence="1">Multi-pass membrane protein</topology>
    </subcellularLocation>
</comment>
<proteinExistence type="predicted"/>
<feature type="transmembrane region" description="Helical" evidence="6">
    <location>
        <begin position="400"/>
        <end position="416"/>
    </location>
</feature>
<feature type="transmembrane region" description="Helical" evidence="6">
    <location>
        <begin position="92"/>
        <end position="111"/>
    </location>
</feature>
<keyword evidence="5 6" id="KW-0472">Membrane</keyword>
<keyword evidence="3 6" id="KW-0812">Transmembrane</keyword>
<dbReference type="PANTHER" id="PTHR30250:SF11">
    <property type="entry name" value="O-ANTIGEN TRANSPORTER-RELATED"/>
    <property type="match status" value="1"/>
</dbReference>
<feature type="transmembrane region" description="Helical" evidence="6">
    <location>
        <begin position="47"/>
        <end position="71"/>
    </location>
</feature>
<evidence type="ECO:0000256" key="6">
    <source>
        <dbReference type="SAM" id="Phobius"/>
    </source>
</evidence>
<feature type="transmembrane region" description="Helical" evidence="6">
    <location>
        <begin position="306"/>
        <end position="330"/>
    </location>
</feature>